<feature type="transmembrane region" description="Helical" evidence="1">
    <location>
        <begin position="186"/>
        <end position="209"/>
    </location>
</feature>
<protein>
    <submittedName>
        <fullName evidence="2">Uncharacterized protein</fullName>
    </submittedName>
</protein>
<comment type="caution">
    <text evidence="2">The sequence shown here is derived from an EMBL/GenBank/DDBJ whole genome shotgun (WGS) entry which is preliminary data.</text>
</comment>
<accession>A0ABW0BH68</accession>
<gene>
    <name evidence="2" type="ORF">ACFPGP_06530</name>
</gene>
<organism evidence="2 3">
    <name type="scientific">Nocardioides taihuensis</name>
    <dbReference type="NCBI Taxonomy" id="1835606"/>
    <lineage>
        <taxon>Bacteria</taxon>
        <taxon>Bacillati</taxon>
        <taxon>Actinomycetota</taxon>
        <taxon>Actinomycetes</taxon>
        <taxon>Propionibacteriales</taxon>
        <taxon>Nocardioidaceae</taxon>
        <taxon>Nocardioides</taxon>
    </lineage>
</organism>
<feature type="transmembrane region" description="Helical" evidence="1">
    <location>
        <begin position="250"/>
        <end position="273"/>
    </location>
</feature>
<sequence>MSESTPPGADAEPPRAGVWGRVRQVTEWGRAEADSLPWVGHLIHEWRRVEVVDRSLAIGAQGLLALLPMLVVVTSLVPDELGKLVGERFSDSMGLTGASADTVQTTVTQDVGSTIGFIGALITLLTASSFSRALQRMHARVHGLSTADASGWIVASLFWLAGFLAFLAAMAAVAWLRDDTGIGGSWWWLLVSLTVQTLFWWWTAHVLLLGLRPYRVLLPGAILSMIGTVALAGASDLFMPPYTNRYLESFGVLGLVLAIATWLIGFAGALVLAAGIGRLLTTIDVLPFRWFRYDAPPSAPAPHDLTPVEIHPTRRKP</sequence>
<feature type="transmembrane region" description="Helical" evidence="1">
    <location>
        <begin position="56"/>
        <end position="77"/>
    </location>
</feature>
<name>A0ABW0BH68_9ACTN</name>
<dbReference type="RefSeq" id="WP_378588507.1">
    <property type="nucleotide sequence ID" value="NZ_JBHSKD010000007.1"/>
</dbReference>
<evidence type="ECO:0000313" key="2">
    <source>
        <dbReference type="EMBL" id="MFC5176318.1"/>
    </source>
</evidence>
<evidence type="ECO:0000313" key="3">
    <source>
        <dbReference type="Proteomes" id="UP001596087"/>
    </source>
</evidence>
<keyword evidence="3" id="KW-1185">Reference proteome</keyword>
<feature type="transmembrane region" description="Helical" evidence="1">
    <location>
        <begin position="151"/>
        <end position="174"/>
    </location>
</feature>
<keyword evidence="1" id="KW-0472">Membrane</keyword>
<keyword evidence="1" id="KW-0812">Transmembrane</keyword>
<keyword evidence="1" id="KW-1133">Transmembrane helix</keyword>
<proteinExistence type="predicted"/>
<feature type="transmembrane region" description="Helical" evidence="1">
    <location>
        <begin position="216"/>
        <end position="238"/>
    </location>
</feature>
<dbReference type="Proteomes" id="UP001596087">
    <property type="component" value="Unassembled WGS sequence"/>
</dbReference>
<feature type="transmembrane region" description="Helical" evidence="1">
    <location>
        <begin position="111"/>
        <end position="130"/>
    </location>
</feature>
<evidence type="ECO:0000256" key="1">
    <source>
        <dbReference type="SAM" id="Phobius"/>
    </source>
</evidence>
<dbReference type="EMBL" id="JBHSKD010000007">
    <property type="protein sequence ID" value="MFC5176318.1"/>
    <property type="molecule type" value="Genomic_DNA"/>
</dbReference>
<reference evidence="3" key="1">
    <citation type="journal article" date="2019" name="Int. J. Syst. Evol. Microbiol.">
        <title>The Global Catalogue of Microorganisms (GCM) 10K type strain sequencing project: providing services to taxonomists for standard genome sequencing and annotation.</title>
        <authorList>
            <consortium name="The Broad Institute Genomics Platform"/>
            <consortium name="The Broad Institute Genome Sequencing Center for Infectious Disease"/>
            <person name="Wu L."/>
            <person name="Ma J."/>
        </authorList>
    </citation>
    <scope>NUCLEOTIDE SEQUENCE [LARGE SCALE GENOMIC DNA]</scope>
    <source>
        <strain evidence="3">DFY41</strain>
    </source>
</reference>